<proteinExistence type="predicted"/>
<accession>A0A317XJR7</accession>
<dbReference type="InterPro" id="IPR004843">
    <property type="entry name" value="Calcineurin-like_PHP"/>
</dbReference>
<dbReference type="Gene3D" id="3.60.21.10">
    <property type="match status" value="1"/>
</dbReference>
<dbReference type="PANTHER" id="PTHR32440:SF0">
    <property type="entry name" value="PHOSPHATASE DCR2-RELATED"/>
    <property type="match status" value="1"/>
</dbReference>
<feature type="compositionally biased region" description="Polar residues" evidence="1">
    <location>
        <begin position="39"/>
        <end position="66"/>
    </location>
</feature>
<feature type="region of interest" description="Disordered" evidence="1">
    <location>
        <begin position="32"/>
        <end position="71"/>
    </location>
</feature>
<organism evidence="4 5">
    <name type="scientific">Testicularia cyperi</name>
    <dbReference type="NCBI Taxonomy" id="1882483"/>
    <lineage>
        <taxon>Eukaryota</taxon>
        <taxon>Fungi</taxon>
        <taxon>Dikarya</taxon>
        <taxon>Basidiomycota</taxon>
        <taxon>Ustilaginomycotina</taxon>
        <taxon>Ustilaginomycetes</taxon>
        <taxon>Ustilaginales</taxon>
        <taxon>Anthracoideaceae</taxon>
        <taxon>Testicularia</taxon>
    </lineage>
</organism>
<feature type="domain" description="Calcineurin-like phosphoesterase" evidence="3">
    <location>
        <begin position="297"/>
        <end position="415"/>
    </location>
</feature>
<evidence type="ECO:0000256" key="2">
    <source>
        <dbReference type="SAM" id="SignalP"/>
    </source>
</evidence>
<dbReference type="AlphaFoldDB" id="A0A317XJR7"/>
<dbReference type="GO" id="GO:0004721">
    <property type="term" value="F:phosphoprotein phosphatase activity"/>
    <property type="evidence" value="ECO:0007669"/>
    <property type="project" value="TreeGrafter"/>
</dbReference>
<sequence>MRRFVGPRDNFWIGLLAVLLVITYSSFQKDEWSDPRWTGSHTNAGQSGTRVTSEAYSSNGTTQAGNVTDDGGLRPTIPLDYYTPLLPNPAPITDITVELCFPLSTCSPKSTPEQDVLLGKWVRVERSLSPSGQKGASAGGMISSLFGSIEQRYLFYRRSLRDDVQRVVDIQLVEEGEQHPQGDGWHRVEKDIRSKVMRMMSGQKSLRVYFRTVGGSSSGPEQDPFSERAIADSDLDAITELDLVYGDNPPWPGFEIAGVISTARPALGASRVSLAIRRKPQRRDPLEPLRFSADGSFKILQLADLHFSVNPEPCRGIDPSNPRWSGRDCLAKNDTLALIGEWLDTEKPDMVVLTGDQINGQGTSWDPRSVLPLYVTPLIHRKIPYAVILGNHDSESGPWSREEQMHVIQNLPYSYSMVGPAIITGDGNYYLKLQSPGTDRTHLATLWFMDTGARAEKQSWKPWLKPGYGYIHKDQIEWFERKYTAIPETLLPYHPDGTQDLGPQWRRHETWSANADQGQTMGRPPSIVFMHIPVPEAFNPLDKGSAISVSNPSASTPMSGAEAEMFVGSRAETATFEGGQSQPGIFDLFLSLNRPAGFPPSNLSGVKLLVHGHMHLNADCRRVNNMWICFGGGSSFAGYGDKAVRRQARVIVLRNWAQSIETYHRVDGVNEPVDKFTLPYA</sequence>
<protein>
    <submittedName>
        <fullName evidence="4">Metallo-dependent phosphatase</fullName>
    </submittedName>
</protein>
<evidence type="ECO:0000313" key="5">
    <source>
        <dbReference type="Proteomes" id="UP000246740"/>
    </source>
</evidence>
<gene>
    <name evidence="4" type="ORF">BCV70DRAFT_193865</name>
</gene>
<keyword evidence="2" id="KW-0732">Signal</keyword>
<feature type="signal peptide" evidence="2">
    <location>
        <begin position="1"/>
        <end position="27"/>
    </location>
</feature>
<dbReference type="InterPro" id="IPR029052">
    <property type="entry name" value="Metallo-depent_PP-like"/>
</dbReference>
<dbReference type="PANTHER" id="PTHR32440">
    <property type="entry name" value="PHOSPHATASE DCR2-RELATED-RELATED"/>
    <property type="match status" value="1"/>
</dbReference>
<dbReference type="STRING" id="1882483.A0A317XJR7"/>
<evidence type="ECO:0000256" key="1">
    <source>
        <dbReference type="SAM" id="MobiDB-lite"/>
    </source>
</evidence>
<name>A0A317XJR7_9BASI</name>
<reference evidence="4 5" key="1">
    <citation type="journal article" date="2018" name="Mol. Biol. Evol.">
        <title>Broad Genomic Sampling Reveals a Smut Pathogenic Ancestry of the Fungal Clade Ustilaginomycotina.</title>
        <authorList>
            <person name="Kijpornyongpan T."/>
            <person name="Mondo S.J."/>
            <person name="Barry K."/>
            <person name="Sandor L."/>
            <person name="Lee J."/>
            <person name="Lipzen A."/>
            <person name="Pangilinan J."/>
            <person name="LaButti K."/>
            <person name="Hainaut M."/>
            <person name="Henrissat B."/>
            <person name="Grigoriev I.V."/>
            <person name="Spatafora J.W."/>
            <person name="Aime M.C."/>
        </authorList>
    </citation>
    <scope>NUCLEOTIDE SEQUENCE [LARGE SCALE GENOMIC DNA]</scope>
    <source>
        <strain evidence="4 5">MCA 3645</strain>
    </source>
</reference>
<dbReference type="InParanoid" id="A0A317XJR7"/>
<dbReference type="SUPFAM" id="SSF56300">
    <property type="entry name" value="Metallo-dependent phosphatases"/>
    <property type="match status" value="1"/>
</dbReference>
<dbReference type="EMBL" id="KZ819199">
    <property type="protein sequence ID" value="PWY98331.1"/>
    <property type="molecule type" value="Genomic_DNA"/>
</dbReference>
<dbReference type="Pfam" id="PF00149">
    <property type="entry name" value="Metallophos"/>
    <property type="match status" value="1"/>
</dbReference>
<evidence type="ECO:0000313" key="4">
    <source>
        <dbReference type="EMBL" id="PWY98331.1"/>
    </source>
</evidence>
<dbReference type="OrthoDB" id="783096at2759"/>
<evidence type="ECO:0000259" key="3">
    <source>
        <dbReference type="Pfam" id="PF00149"/>
    </source>
</evidence>
<feature type="chain" id="PRO_5016448255" evidence="2">
    <location>
        <begin position="28"/>
        <end position="681"/>
    </location>
</feature>
<dbReference type="Proteomes" id="UP000246740">
    <property type="component" value="Unassembled WGS sequence"/>
</dbReference>
<dbReference type="GO" id="GO:0005737">
    <property type="term" value="C:cytoplasm"/>
    <property type="evidence" value="ECO:0007669"/>
    <property type="project" value="TreeGrafter"/>
</dbReference>
<keyword evidence="5" id="KW-1185">Reference proteome</keyword>